<evidence type="ECO:0000313" key="4">
    <source>
        <dbReference type="EMBL" id="ODR96921.1"/>
    </source>
</evidence>
<keyword evidence="5" id="KW-1185">Reference proteome</keyword>
<keyword evidence="2" id="KW-0472">Membrane</keyword>
<evidence type="ECO:0000259" key="3">
    <source>
        <dbReference type="Pfam" id="PF00565"/>
    </source>
</evidence>
<organism evidence="4 5">
    <name type="scientific">Methyloceanibacter stevinii</name>
    <dbReference type="NCBI Taxonomy" id="1774970"/>
    <lineage>
        <taxon>Bacteria</taxon>
        <taxon>Pseudomonadati</taxon>
        <taxon>Pseudomonadota</taxon>
        <taxon>Alphaproteobacteria</taxon>
        <taxon>Hyphomicrobiales</taxon>
        <taxon>Hyphomicrobiaceae</taxon>
        <taxon>Methyloceanibacter</taxon>
    </lineage>
</organism>
<reference evidence="4 5" key="1">
    <citation type="journal article" date="2016" name="Environ. Microbiol.">
        <title>New Methyloceanibacter diversity from North Sea sediments includes methanotroph containing solely the soluble methane monooxygenase.</title>
        <authorList>
            <person name="Vekeman B."/>
            <person name="Kerckhof F.M."/>
            <person name="Cremers G."/>
            <person name="de Vos P."/>
            <person name="Vandamme P."/>
            <person name="Boon N."/>
            <person name="Op den Camp H.J."/>
            <person name="Heylen K."/>
        </authorList>
    </citation>
    <scope>NUCLEOTIDE SEQUENCE [LARGE SCALE GENOMIC DNA]</scope>
    <source>
        <strain evidence="4 5">R-67176</strain>
    </source>
</reference>
<keyword evidence="2" id="KW-0812">Transmembrane</keyword>
<dbReference type="InterPro" id="IPR016071">
    <property type="entry name" value="Staphylococal_nuclease_OB-fold"/>
</dbReference>
<evidence type="ECO:0000256" key="2">
    <source>
        <dbReference type="SAM" id="Phobius"/>
    </source>
</evidence>
<feature type="transmembrane region" description="Helical" evidence="2">
    <location>
        <begin position="30"/>
        <end position="50"/>
    </location>
</feature>
<feature type="region of interest" description="Disordered" evidence="1">
    <location>
        <begin position="160"/>
        <end position="207"/>
    </location>
</feature>
<dbReference type="Gene3D" id="2.40.50.90">
    <property type="match status" value="1"/>
</dbReference>
<feature type="compositionally biased region" description="Low complexity" evidence="1">
    <location>
        <begin position="180"/>
        <end position="198"/>
    </location>
</feature>
<comment type="caution">
    <text evidence="4">The sequence shown here is derived from an EMBL/GenBank/DDBJ whole genome shotgun (WGS) entry which is preliminary data.</text>
</comment>
<feature type="compositionally biased region" description="Low complexity" evidence="1">
    <location>
        <begin position="12"/>
        <end position="26"/>
    </location>
</feature>
<proteinExistence type="predicted"/>
<dbReference type="InterPro" id="IPR035437">
    <property type="entry name" value="SNase_OB-fold_sf"/>
</dbReference>
<sequence length="207" mass="21937">MAADGPKDNFQTRSSTSTRRRSTPMTRRTLINQLGRAIALLLVLGLVLLLNRYCGMESEMIGPGAKLVAVDGDSLRASNGEDYRIFAIDAPELHQTCTDAKGKEWSCGRAAKTELAKLIKGGDVSCVEQATDKYGRNVAQCGAKGVPDIGEAMVREATRSISAGKRATPMPVRKARPARPAKASGPAPSSAPANGASRTPARTDAWL</sequence>
<dbReference type="Proteomes" id="UP000094172">
    <property type="component" value="Unassembled WGS sequence"/>
</dbReference>
<evidence type="ECO:0000256" key="1">
    <source>
        <dbReference type="SAM" id="MobiDB-lite"/>
    </source>
</evidence>
<feature type="region of interest" description="Disordered" evidence="1">
    <location>
        <begin position="1"/>
        <end position="26"/>
    </location>
</feature>
<dbReference type="SUPFAM" id="SSF50199">
    <property type="entry name" value="Staphylococcal nuclease"/>
    <property type="match status" value="1"/>
</dbReference>
<name>A0A1E3VUG2_9HYPH</name>
<keyword evidence="2" id="KW-1133">Transmembrane helix</keyword>
<dbReference type="EMBL" id="LPWE01000003">
    <property type="protein sequence ID" value="ODR96921.1"/>
    <property type="molecule type" value="Genomic_DNA"/>
</dbReference>
<gene>
    <name evidence="4" type="ORF">AUC70_14190</name>
</gene>
<evidence type="ECO:0000313" key="5">
    <source>
        <dbReference type="Proteomes" id="UP000094172"/>
    </source>
</evidence>
<feature type="domain" description="TNase-like" evidence="3">
    <location>
        <begin position="84"/>
        <end position="156"/>
    </location>
</feature>
<protein>
    <recommendedName>
        <fullName evidence="3">TNase-like domain-containing protein</fullName>
    </recommendedName>
</protein>
<dbReference type="STRING" id="1774970.AUC70_14190"/>
<accession>A0A1E3VUG2</accession>
<dbReference type="Pfam" id="PF00565">
    <property type="entry name" value="SNase"/>
    <property type="match status" value="1"/>
</dbReference>
<dbReference type="AlphaFoldDB" id="A0A1E3VUG2"/>